<dbReference type="SMART" id="SM00922">
    <property type="entry name" value="MR_MLE"/>
    <property type="match status" value="1"/>
</dbReference>
<dbReference type="InterPro" id="IPR047585">
    <property type="entry name" value="MenC"/>
</dbReference>
<reference evidence="9 10" key="1">
    <citation type="submission" date="2021-01" db="EMBL/GenBank/DDBJ databases">
        <title>Identification of strong promoters based on the transcriptome of Brevibacillus choshinensis.</title>
        <authorList>
            <person name="Yao D."/>
            <person name="Zhang K."/>
            <person name="Wu J."/>
        </authorList>
    </citation>
    <scope>NUCLEOTIDE SEQUENCE [LARGE SCALE GENOMIC DNA]</scope>
    <source>
        <strain evidence="9 10">HPD31-SP3</strain>
    </source>
</reference>
<dbReference type="HAMAP" id="MF_01933">
    <property type="entry name" value="MenC_2"/>
    <property type="match status" value="1"/>
</dbReference>
<dbReference type="Proteomes" id="UP000596248">
    <property type="component" value="Chromosome"/>
</dbReference>
<dbReference type="EMBL" id="CP069127">
    <property type="protein sequence ID" value="QRG66113.1"/>
    <property type="molecule type" value="Genomic_DNA"/>
</dbReference>
<comment type="pathway">
    <text evidence="7">Quinol/quinone metabolism; 1,4-dihydroxy-2-naphthoate biosynthesis; 1,4-dihydroxy-2-naphthoate from chorismate: step 4/7.</text>
</comment>
<evidence type="ECO:0000256" key="7">
    <source>
        <dbReference type="HAMAP-Rule" id="MF_01933"/>
    </source>
</evidence>
<dbReference type="Gene3D" id="3.30.390.10">
    <property type="entry name" value="Enolase-like, N-terminal domain"/>
    <property type="match status" value="1"/>
</dbReference>
<organism evidence="9 10">
    <name type="scientific">Brevibacillus choshinensis</name>
    <dbReference type="NCBI Taxonomy" id="54911"/>
    <lineage>
        <taxon>Bacteria</taxon>
        <taxon>Bacillati</taxon>
        <taxon>Bacillota</taxon>
        <taxon>Bacilli</taxon>
        <taxon>Bacillales</taxon>
        <taxon>Paenibacillaceae</taxon>
        <taxon>Brevibacillus</taxon>
    </lineage>
</organism>
<keyword evidence="4 7" id="KW-0460">Magnesium</keyword>
<dbReference type="PANTHER" id="PTHR48073">
    <property type="entry name" value="O-SUCCINYLBENZOATE SYNTHASE-RELATED"/>
    <property type="match status" value="1"/>
</dbReference>
<dbReference type="InterPro" id="IPR010197">
    <property type="entry name" value="OSBS/NAAAR"/>
</dbReference>
<keyword evidence="10" id="KW-1185">Reference proteome</keyword>
<accession>A0ABX7FK08</accession>
<dbReference type="InterPro" id="IPR029065">
    <property type="entry name" value="Enolase_C-like"/>
</dbReference>
<feature type="domain" description="Mandelate racemase/muconate lactonizing enzyme C-terminal" evidence="8">
    <location>
        <begin position="142"/>
        <end position="235"/>
    </location>
</feature>
<feature type="active site" description="Proton acceptor" evidence="7">
    <location>
        <position position="263"/>
    </location>
</feature>
<feature type="active site" description="Proton donor" evidence="7">
    <location>
        <position position="163"/>
    </location>
</feature>
<dbReference type="SFLD" id="SFLDS00001">
    <property type="entry name" value="Enolase"/>
    <property type="match status" value="1"/>
</dbReference>
<evidence type="ECO:0000256" key="2">
    <source>
        <dbReference type="ARBA" id="ARBA00022428"/>
    </source>
</evidence>
<comment type="pathway">
    <text evidence="7">Quinol/quinone metabolism; menaquinone biosynthesis.</text>
</comment>
<dbReference type="InterPro" id="IPR013342">
    <property type="entry name" value="Mandelate_racemase_C"/>
</dbReference>
<dbReference type="SFLD" id="SFLDG00180">
    <property type="entry name" value="muconate_cycloisomerase"/>
    <property type="match status" value="1"/>
</dbReference>
<dbReference type="CDD" id="cd03317">
    <property type="entry name" value="NAAAR"/>
    <property type="match status" value="1"/>
</dbReference>
<evidence type="ECO:0000256" key="1">
    <source>
        <dbReference type="ARBA" id="ARBA00001968"/>
    </source>
</evidence>
<evidence type="ECO:0000256" key="6">
    <source>
        <dbReference type="ARBA" id="ARBA00029491"/>
    </source>
</evidence>
<protein>
    <recommendedName>
        <fullName evidence="6 7">o-succinylbenzoate synthase</fullName>
        <shortName evidence="7">OSB synthase</shortName>
        <shortName evidence="7">OSBS</shortName>
        <ecNumber evidence="6 7">4.2.1.113</ecNumber>
    </recommendedName>
    <alternativeName>
        <fullName evidence="7">4-(2'-carboxyphenyl)-4-oxybutyric acid synthase</fullName>
    </alternativeName>
    <alternativeName>
        <fullName evidence="7">o-succinylbenzoic acid synthase</fullName>
    </alternativeName>
</protein>
<keyword evidence="3 7" id="KW-0479">Metal-binding</keyword>
<proteinExistence type="inferred from homology"/>
<dbReference type="Pfam" id="PF13378">
    <property type="entry name" value="MR_MLE_C"/>
    <property type="match status" value="1"/>
</dbReference>
<feature type="binding site" evidence="7">
    <location>
        <position position="239"/>
    </location>
    <ligand>
        <name>Mg(2+)</name>
        <dbReference type="ChEBI" id="CHEBI:18420"/>
    </ligand>
</feature>
<keyword evidence="5 7" id="KW-0456">Lyase</keyword>
<dbReference type="PANTHER" id="PTHR48073:SF5">
    <property type="entry name" value="O-SUCCINYLBENZOATE SYNTHASE"/>
    <property type="match status" value="1"/>
</dbReference>
<dbReference type="SUPFAM" id="SSF51604">
    <property type="entry name" value="Enolase C-terminal domain-like"/>
    <property type="match status" value="1"/>
</dbReference>
<gene>
    <name evidence="7 9" type="primary">menC</name>
    <name evidence="9" type="ORF">JNE38_21510</name>
</gene>
<comment type="cofactor">
    <cofactor evidence="1 7">
        <name>a divalent metal cation</name>
        <dbReference type="ChEBI" id="CHEBI:60240"/>
    </cofactor>
</comment>
<evidence type="ECO:0000313" key="9">
    <source>
        <dbReference type="EMBL" id="QRG66113.1"/>
    </source>
</evidence>
<dbReference type="SUPFAM" id="SSF54826">
    <property type="entry name" value="Enolase N-terminal domain-like"/>
    <property type="match status" value="1"/>
</dbReference>
<dbReference type="EC" id="4.2.1.113" evidence="6 7"/>
<feature type="binding site" evidence="7">
    <location>
        <position position="189"/>
    </location>
    <ligand>
        <name>Mg(2+)</name>
        <dbReference type="ChEBI" id="CHEBI:18420"/>
    </ligand>
</feature>
<dbReference type="Gene3D" id="3.20.20.120">
    <property type="entry name" value="Enolase-like C-terminal domain"/>
    <property type="match status" value="1"/>
</dbReference>
<sequence>MKIERIEVQQLHMPLRFRFETSFGSTTIKDFLLISVHAEGEVGYGESVAMPNPFYNEETTETVWYMLEKFLIPRLFANPIETPEDVDRLFASIRRNNMAKSALEGAIWDLYCKQKGISLAKALGGEKSVIDVGISIGIEPSVEQVLEKVERALGDGYKKIKVKIKPGFDVQVIRGIRERFGDAVPLMADANSAYTMEHLDVMKELDQYGLIMIEQPLAHDDIIDHAKLQAQLKTPICLDESIHNAEDARKAIELGSCGIINIKIGRVGGLTESKRIHDLCQAHGIPVWCGGMVESGVGRAHNVAITSLPNFTIPGDTAASSRYWDQDIIEPGVELIAPGQLAVPEGPGIGYSVNQAAVGKYVIRSANFRPVK</sequence>
<dbReference type="GO" id="GO:0043748">
    <property type="term" value="F:O-succinylbenzoate synthase activity"/>
    <property type="evidence" value="ECO:0007669"/>
    <property type="project" value="UniProtKB-EC"/>
</dbReference>
<comment type="catalytic activity">
    <reaction evidence="7">
        <text>(1R,6R)-6-hydroxy-2-succinyl-cyclohexa-2,4-diene-1-carboxylate = 2-succinylbenzoate + H2O</text>
        <dbReference type="Rhea" id="RHEA:10196"/>
        <dbReference type="ChEBI" id="CHEBI:15377"/>
        <dbReference type="ChEBI" id="CHEBI:18325"/>
        <dbReference type="ChEBI" id="CHEBI:58689"/>
        <dbReference type="EC" id="4.2.1.113"/>
    </reaction>
</comment>
<evidence type="ECO:0000256" key="5">
    <source>
        <dbReference type="ARBA" id="ARBA00023239"/>
    </source>
</evidence>
<feature type="binding site" evidence="7">
    <location>
        <position position="214"/>
    </location>
    <ligand>
        <name>Mg(2+)</name>
        <dbReference type="ChEBI" id="CHEBI:18420"/>
    </ligand>
</feature>
<evidence type="ECO:0000259" key="8">
    <source>
        <dbReference type="SMART" id="SM00922"/>
    </source>
</evidence>
<comment type="similarity">
    <text evidence="7">Belongs to the mandelate racemase/muconate lactonizing enzyme family. MenC type 2 subfamily.</text>
</comment>
<name>A0ABX7FK08_BRECH</name>
<evidence type="ECO:0000313" key="10">
    <source>
        <dbReference type="Proteomes" id="UP000596248"/>
    </source>
</evidence>
<dbReference type="RefSeq" id="WP_203353179.1">
    <property type="nucleotide sequence ID" value="NZ_CP069127.1"/>
</dbReference>
<dbReference type="InterPro" id="IPR036849">
    <property type="entry name" value="Enolase-like_C_sf"/>
</dbReference>
<comment type="function">
    <text evidence="7">Converts 2-succinyl-6-hydroxy-2,4-cyclohexadiene-1-carboxylate (SHCHC) to 2-succinylbenzoate (OSB).</text>
</comment>
<dbReference type="SFLD" id="SFLDF00009">
    <property type="entry name" value="o-succinylbenzoate_synthase"/>
    <property type="match status" value="1"/>
</dbReference>
<evidence type="ECO:0000256" key="4">
    <source>
        <dbReference type="ARBA" id="ARBA00022842"/>
    </source>
</evidence>
<evidence type="ECO:0000256" key="3">
    <source>
        <dbReference type="ARBA" id="ARBA00022723"/>
    </source>
</evidence>
<dbReference type="InterPro" id="IPR029017">
    <property type="entry name" value="Enolase-like_N"/>
</dbReference>
<dbReference type="InterPro" id="IPR013341">
    <property type="entry name" value="Mandelate_racemase_N_dom"/>
</dbReference>
<dbReference type="Pfam" id="PF02746">
    <property type="entry name" value="MR_MLE_N"/>
    <property type="match status" value="1"/>
</dbReference>
<dbReference type="NCBIfam" id="TIGR01928">
    <property type="entry name" value="menC_lowGC_arch"/>
    <property type="match status" value="1"/>
</dbReference>
<keyword evidence="2 7" id="KW-0474">Menaquinone biosynthesis</keyword>